<feature type="domain" description="RING-type" evidence="3">
    <location>
        <begin position="103"/>
        <end position="145"/>
    </location>
</feature>
<dbReference type="Gene3D" id="3.30.40.10">
    <property type="entry name" value="Zinc/RING finger domain, C3HC4 (zinc finger)"/>
    <property type="match status" value="1"/>
</dbReference>
<keyword evidence="1" id="KW-0479">Metal-binding</keyword>
<evidence type="ECO:0000259" key="3">
    <source>
        <dbReference type="PROSITE" id="PS50089"/>
    </source>
</evidence>
<proteinExistence type="predicted"/>
<dbReference type="SUPFAM" id="SSF57850">
    <property type="entry name" value="RING/U-box"/>
    <property type="match status" value="1"/>
</dbReference>
<dbReference type="InterPro" id="IPR001841">
    <property type="entry name" value="Znf_RING"/>
</dbReference>
<dbReference type="EMBL" id="JAAARO010000021">
    <property type="protein sequence ID" value="KAF5729390.1"/>
    <property type="molecule type" value="Genomic_DNA"/>
</dbReference>
<protein>
    <submittedName>
        <fullName evidence="4">Putative RING-H2 finger protein ATL71</fullName>
    </submittedName>
</protein>
<dbReference type="Pfam" id="PF13639">
    <property type="entry name" value="zf-RING_2"/>
    <property type="match status" value="1"/>
</dbReference>
<dbReference type="InterPro" id="IPR045899">
    <property type="entry name" value="ATL71-like"/>
</dbReference>
<keyword evidence="2" id="KW-1133">Transmembrane helix</keyword>
<dbReference type="OrthoDB" id="8062037at2759"/>
<evidence type="ECO:0000256" key="2">
    <source>
        <dbReference type="SAM" id="Phobius"/>
    </source>
</evidence>
<feature type="transmembrane region" description="Helical" evidence="2">
    <location>
        <begin position="20"/>
        <end position="45"/>
    </location>
</feature>
<dbReference type="InParanoid" id="A0A7J7C5E6"/>
<dbReference type="PROSITE" id="PS50089">
    <property type="entry name" value="ZF_RING_2"/>
    <property type="match status" value="1"/>
</dbReference>
<evidence type="ECO:0000256" key="1">
    <source>
        <dbReference type="PROSITE-ProRule" id="PRU00175"/>
    </source>
</evidence>
<comment type="caution">
    <text evidence="4">The sequence shown here is derived from an EMBL/GenBank/DDBJ whole genome shotgun (WGS) entry which is preliminary data.</text>
</comment>
<dbReference type="PANTHER" id="PTHR46719:SF18">
    <property type="entry name" value="FINGER PROTEIN ATL2I, PUTATIVE-RELATED"/>
    <property type="match status" value="1"/>
</dbReference>
<name>A0A7J7C5E6_TRIWF</name>
<keyword evidence="2" id="KW-0472">Membrane</keyword>
<dbReference type="AlphaFoldDB" id="A0A7J7C5E6"/>
<reference evidence="4 5" key="1">
    <citation type="journal article" date="2020" name="Nat. Commun.">
        <title>Genome of Tripterygium wilfordii and identification of cytochrome P450 involved in triptolide biosynthesis.</title>
        <authorList>
            <person name="Tu L."/>
            <person name="Su P."/>
            <person name="Zhang Z."/>
            <person name="Gao L."/>
            <person name="Wang J."/>
            <person name="Hu T."/>
            <person name="Zhou J."/>
            <person name="Zhang Y."/>
            <person name="Zhao Y."/>
            <person name="Liu Y."/>
            <person name="Song Y."/>
            <person name="Tong Y."/>
            <person name="Lu Y."/>
            <person name="Yang J."/>
            <person name="Xu C."/>
            <person name="Jia M."/>
            <person name="Peters R.J."/>
            <person name="Huang L."/>
            <person name="Gao W."/>
        </authorList>
    </citation>
    <scope>NUCLEOTIDE SEQUENCE [LARGE SCALE GENOMIC DNA]</scope>
    <source>
        <strain evidence="5">cv. XIE 37</strain>
        <tissue evidence="4">Leaf</tissue>
    </source>
</reference>
<sequence>MDNTTAGIGSADLSEHRASFALQFGVSVGVFALVVTSIIASYFFCNRKNIPTRPSQRVSTATLDHDSATVVELGLYEATANSYPRLLYSQAKLDKGDAIAQSCSICLADYKERDMVRLMPECDHIFHLQCIDPWLRLHTTCPMCRSSLSSTSMTSDEIPFGP</sequence>
<accession>A0A7J7C5E6</accession>
<dbReference type="InterPro" id="IPR013083">
    <property type="entry name" value="Znf_RING/FYVE/PHD"/>
</dbReference>
<dbReference type="SMART" id="SM00184">
    <property type="entry name" value="RING"/>
    <property type="match status" value="1"/>
</dbReference>
<keyword evidence="1" id="KW-0862">Zinc</keyword>
<gene>
    <name evidence="4" type="ORF">HS088_TW21G01555</name>
</gene>
<evidence type="ECO:0000313" key="4">
    <source>
        <dbReference type="EMBL" id="KAF5729390.1"/>
    </source>
</evidence>
<keyword evidence="2" id="KW-0812">Transmembrane</keyword>
<dbReference type="PANTHER" id="PTHR46719">
    <property type="entry name" value="TRANSCRIPTION FACTOR C2H2 FAMILY-RELATED"/>
    <property type="match status" value="1"/>
</dbReference>
<keyword evidence="5" id="KW-1185">Reference proteome</keyword>
<dbReference type="CDD" id="cd16461">
    <property type="entry name" value="RING-H2_EL5-like"/>
    <property type="match status" value="1"/>
</dbReference>
<dbReference type="GO" id="GO:0008270">
    <property type="term" value="F:zinc ion binding"/>
    <property type="evidence" value="ECO:0007669"/>
    <property type="project" value="UniProtKB-KW"/>
</dbReference>
<evidence type="ECO:0000313" key="5">
    <source>
        <dbReference type="Proteomes" id="UP000593562"/>
    </source>
</evidence>
<organism evidence="4 5">
    <name type="scientific">Tripterygium wilfordii</name>
    <name type="common">Thunder God vine</name>
    <dbReference type="NCBI Taxonomy" id="458696"/>
    <lineage>
        <taxon>Eukaryota</taxon>
        <taxon>Viridiplantae</taxon>
        <taxon>Streptophyta</taxon>
        <taxon>Embryophyta</taxon>
        <taxon>Tracheophyta</taxon>
        <taxon>Spermatophyta</taxon>
        <taxon>Magnoliopsida</taxon>
        <taxon>eudicotyledons</taxon>
        <taxon>Gunneridae</taxon>
        <taxon>Pentapetalae</taxon>
        <taxon>rosids</taxon>
        <taxon>fabids</taxon>
        <taxon>Celastrales</taxon>
        <taxon>Celastraceae</taxon>
        <taxon>Tripterygium</taxon>
    </lineage>
</organism>
<keyword evidence="1" id="KW-0863">Zinc-finger</keyword>
<dbReference type="Proteomes" id="UP000593562">
    <property type="component" value="Unassembled WGS sequence"/>
</dbReference>